<dbReference type="InterPro" id="IPR002591">
    <property type="entry name" value="Phosphodiest/P_Trfase"/>
</dbReference>
<accession>A0A915DHY1</accession>
<name>A0A915DHY1_9BILA</name>
<dbReference type="InterPro" id="IPR017850">
    <property type="entry name" value="Alkaline_phosphatase_core_sf"/>
</dbReference>
<proteinExistence type="predicted"/>
<organism evidence="1 2">
    <name type="scientific">Ditylenchus dipsaci</name>
    <dbReference type="NCBI Taxonomy" id="166011"/>
    <lineage>
        <taxon>Eukaryota</taxon>
        <taxon>Metazoa</taxon>
        <taxon>Ecdysozoa</taxon>
        <taxon>Nematoda</taxon>
        <taxon>Chromadorea</taxon>
        <taxon>Rhabditida</taxon>
        <taxon>Tylenchina</taxon>
        <taxon>Tylenchomorpha</taxon>
        <taxon>Sphaerularioidea</taxon>
        <taxon>Anguinidae</taxon>
        <taxon>Anguininae</taxon>
        <taxon>Ditylenchus</taxon>
    </lineage>
</organism>
<dbReference type="Pfam" id="PF01663">
    <property type="entry name" value="Phosphodiest"/>
    <property type="match status" value="1"/>
</dbReference>
<dbReference type="SUPFAM" id="SSF53649">
    <property type="entry name" value="Alkaline phosphatase-like"/>
    <property type="match status" value="1"/>
</dbReference>
<dbReference type="Proteomes" id="UP000887574">
    <property type="component" value="Unplaced"/>
</dbReference>
<dbReference type="Gene3D" id="3.40.720.10">
    <property type="entry name" value="Alkaline Phosphatase, subunit A"/>
    <property type="match status" value="1"/>
</dbReference>
<reference evidence="2" key="1">
    <citation type="submission" date="2022-11" db="UniProtKB">
        <authorList>
            <consortium name="WormBaseParasite"/>
        </authorList>
    </citation>
    <scope>IDENTIFICATION</scope>
</reference>
<evidence type="ECO:0000313" key="2">
    <source>
        <dbReference type="WBParaSite" id="jg19445"/>
    </source>
</evidence>
<sequence>MSSLTRLAKCGVQSQYMLPSYPAKTYPNLHSIATGLYPGSHGIIDDYMLDKSYGKIKKVDVIDKTQLFPNTEAKTKPVGFFTNIISNVFDFF</sequence>
<dbReference type="WBParaSite" id="jg19445">
    <property type="protein sequence ID" value="jg19445"/>
    <property type="gene ID" value="jg19445"/>
</dbReference>
<protein>
    <submittedName>
        <fullName evidence="2">Uncharacterized protein</fullName>
    </submittedName>
</protein>
<keyword evidence="1" id="KW-1185">Reference proteome</keyword>
<dbReference type="AlphaFoldDB" id="A0A915DHY1"/>
<dbReference type="PANTHER" id="PTHR10151">
    <property type="entry name" value="ECTONUCLEOTIDE PYROPHOSPHATASE/PHOSPHODIESTERASE"/>
    <property type="match status" value="1"/>
</dbReference>
<dbReference type="PANTHER" id="PTHR10151:SF114">
    <property type="entry name" value="ECTONUCLEOTIDE PYROPHOSPHATASE_PHOSPHODIESTERASE C27A7.3"/>
    <property type="match status" value="1"/>
</dbReference>
<evidence type="ECO:0000313" key="1">
    <source>
        <dbReference type="Proteomes" id="UP000887574"/>
    </source>
</evidence>